<dbReference type="PANTHER" id="PTHR33755:SF7">
    <property type="entry name" value="TOXIN MODULE OF TOXIN-ANTITOXIN SYSTEM RELE_STBE FAMILY"/>
    <property type="match status" value="1"/>
</dbReference>
<comment type="similarity">
    <text evidence="1">Belongs to the RelE toxin family.</text>
</comment>
<dbReference type="AlphaFoldDB" id="A0A9D7FHN5"/>
<accession>A0A9D7FHN5</accession>
<sequence length="101" mass="11313">MAKLSYSARALADLERLTDFLVETDYAAAAETLELIEEAVSVLIRHPLIGRPVEFGLRELVISRGRSGYLALYSLEEAHDALLILAIRHQREAGYWGQDVD</sequence>
<dbReference type="Proteomes" id="UP000886602">
    <property type="component" value="Unassembled WGS sequence"/>
</dbReference>
<dbReference type="PANTHER" id="PTHR33755">
    <property type="entry name" value="TOXIN PARE1-RELATED"/>
    <property type="match status" value="1"/>
</dbReference>
<evidence type="ECO:0000256" key="1">
    <source>
        <dbReference type="ARBA" id="ARBA00006226"/>
    </source>
</evidence>
<name>A0A9D7FHN5_9RHOO</name>
<proteinExistence type="inferred from homology"/>
<dbReference type="EMBL" id="JADJNC010000004">
    <property type="protein sequence ID" value="MBK7422111.1"/>
    <property type="molecule type" value="Genomic_DNA"/>
</dbReference>
<comment type="caution">
    <text evidence="3">The sequence shown here is derived from an EMBL/GenBank/DDBJ whole genome shotgun (WGS) entry which is preliminary data.</text>
</comment>
<dbReference type="Pfam" id="PF05016">
    <property type="entry name" value="ParE_toxin"/>
    <property type="match status" value="1"/>
</dbReference>
<organism evidence="3 4">
    <name type="scientific">Candidatus Propionivibrio dominans</name>
    <dbReference type="NCBI Taxonomy" id="2954373"/>
    <lineage>
        <taxon>Bacteria</taxon>
        <taxon>Pseudomonadati</taxon>
        <taxon>Pseudomonadota</taxon>
        <taxon>Betaproteobacteria</taxon>
        <taxon>Rhodocyclales</taxon>
        <taxon>Rhodocyclaceae</taxon>
        <taxon>Propionivibrio</taxon>
    </lineage>
</organism>
<gene>
    <name evidence="3" type="ORF">IPJ48_02865</name>
</gene>
<dbReference type="InterPro" id="IPR007712">
    <property type="entry name" value="RelE/ParE_toxin"/>
</dbReference>
<evidence type="ECO:0000313" key="3">
    <source>
        <dbReference type="EMBL" id="MBK7422111.1"/>
    </source>
</evidence>
<dbReference type="InterPro" id="IPR051803">
    <property type="entry name" value="TA_system_RelE-like_toxin"/>
</dbReference>
<reference evidence="3" key="1">
    <citation type="submission" date="2020-10" db="EMBL/GenBank/DDBJ databases">
        <title>Connecting structure to function with the recovery of over 1000 high-quality activated sludge metagenome-assembled genomes encoding full-length rRNA genes using long-read sequencing.</title>
        <authorList>
            <person name="Singleton C.M."/>
            <person name="Petriglieri F."/>
            <person name="Kristensen J.M."/>
            <person name="Kirkegaard R.H."/>
            <person name="Michaelsen T.Y."/>
            <person name="Andersen M.H."/>
            <person name="Karst S.M."/>
            <person name="Dueholm M.S."/>
            <person name="Nielsen P.H."/>
            <person name="Albertsen M."/>
        </authorList>
    </citation>
    <scope>NUCLEOTIDE SEQUENCE</scope>
    <source>
        <strain evidence="3">EsbW_18-Q3-R4-48_MAXAC.044</strain>
    </source>
</reference>
<evidence type="ECO:0000313" key="4">
    <source>
        <dbReference type="Proteomes" id="UP000886602"/>
    </source>
</evidence>
<protein>
    <submittedName>
        <fullName evidence="3">Type II toxin-antitoxin system RelE/ParE family toxin</fullName>
    </submittedName>
</protein>
<evidence type="ECO:0000256" key="2">
    <source>
        <dbReference type="ARBA" id="ARBA00022649"/>
    </source>
</evidence>
<dbReference type="InterPro" id="IPR035093">
    <property type="entry name" value="RelE/ParE_toxin_dom_sf"/>
</dbReference>
<keyword evidence="2" id="KW-1277">Toxin-antitoxin system</keyword>
<dbReference type="Gene3D" id="3.30.2310.20">
    <property type="entry name" value="RelE-like"/>
    <property type="match status" value="1"/>
</dbReference>